<protein>
    <submittedName>
        <fullName evidence="1">Uncharacterized protein</fullName>
    </submittedName>
</protein>
<proteinExistence type="predicted"/>
<keyword evidence="2" id="KW-1185">Reference proteome</keyword>
<comment type="caution">
    <text evidence="1">The sequence shown here is derived from an EMBL/GenBank/DDBJ whole genome shotgun (WGS) entry which is preliminary data.</text>
</comment>
<evidence type="ECO:0000313" key="1">
    <source>
        <dbReference type="EMBL" id="OLF18025.1"/>
    </source>
</evidence>
<dbReference type="AlphaFoldDB" id="A0A1Q8CUI4"/>
<dbReference type="RefSeq" id="WP_075124883.1">
    <property type="nucleotide sequence ID" value="NZ_MSIE01000011.1"/>
</dbReference>
<dbReference type="Proteomes" id="UP000185596">
    <property type="component" value="Unassembled WGS sequence"/>
</dbReference>
<sequence>MATPNTTSADFVVGTEGNKRCAACQHSWAEHDGISARFCAATIVSGSDRGCVCAPTANTVDSAVATQDGGTVSD</sequence>
<dbReference type="NCBIfam" id="NF038206">
    <property type="entry name" value="RGCVC_fam"/>
    <property type="match status" value="1"/>
</dbReference>
<reference evidence="1 2" key="1">
    <citation type="submission" date="2016-12" db="EMBL/GenBank/DDBJ databases">
        <title>The draft genome sequence of Actinophytocola sp. 11-183.</title>
        <authorList>
            <person name="Wang W."/>
            <person name="Yuan L."/>
        </authorList>
    </citation>
    <scope>NUCLEOTIDE SEQUENCE [LARGE SCALE GENOMIC DNA]</scope>
    <source>
        <strain evidence="1 2">11-183</strain>
    </source>
</reference>
<name>A0A1Q8CUI4_9PSEU</name>
<dbReference type="OrthoDB" id="5195416at2"/>
<dbReference type="EMBL" id="MSIE01000011">
    <property type="protein sequence ID" value="OLF18025.1"/>
    <property type="molecule type" value="Genomic_DNA"/>
</dbReference>
<accession>A0A1Q8CUI4</accession>
<evidence type="ECO:0000313" key="2">
    <source>
        <dbReference type="Proteomes" id="UP000185596"/>
    </source>
</evidence>
<gene>
    <name evidence="1" type="ORF">BU204_07695</name>
</gene>
<organism evidence="1 2">
    <name type="scientific">Actinophytocola xanthii</name>
    <dbReference type="NCBI Taxonomy" id="1912961"/>
    <lineage>
        <taxon>Bacteria</taxon>
        <taxon>Bacillati</taxon>
        <taxon>Actinomycetota</taxon>
        <taxon>Actinomycetes</taxon>
        <taxon>Pseudonocardiales</taxon>
        <taxon>Pseudonocardiaceae</taxon>
    </lineage>
</organism>